<organism evidence="6 7">
    <name type="scientific">Luteibacter pinisoli</name>
    <dbReference type="NCBI Taxonomy" id="2589080"/>
    <lineage>
        <taxon>Bacteria</taxon>
        <taxon>Pseudomonadati</taxon>
        <taxon>Pseudomonadota</taxon>
        <taxon>Gammaproteobacteria</taxon>
        <taxon>Lysobacterales</taxon>
        <taxon>Rhodanobacteraceae</taxon>
        <taxon>Luteibacter</taxon>
    </lineage>
</organism>
<feature type="domain" description="RNA-binding S4" evidence="5">
    <location>
        <begin position="10"/>
        <end position="74"/>
    </location>
</feature>
<protein>
    <recommendedName>
        <fullName evidence="4">Heat shock protein 15</fullName>
    </recommendedName>
</protein>
<dbReference type="GO" id="GO:0034605">
    <property type="term" value="P:cellular response to heat"/>
    <property type="evidence" value="ECO:0007669"/>
    <property type="project" value="InterPro"/>
</dbReference>
<dbReference type="InterPro" id="IPR002942">
    <property type="entry name" value="S4_RNA-bd"/>
</dbReference>
<dbReference type="Gene3D" id="3.10.290.10">
    <property type="entry name" value="RNA-binding S4 domain"/>
    <property type="match status" value="1"/>
</dbReference>
<dbReference type="GO" id="GO:0003677">
    <property type="term" value="F:DNA binding"/>
    <property type="evidence" value="ECO:0007669"/>
    <property type="project" value="UniProtKB-KW"/>
</dbReference>
<evidence type="ECO:0000259" key="5">
    <source>
        <dbReference type="SMART" id="SM00363"/>
    </source>
</evidence>
<proteinExistence type="inferred from homology"/>
<dbReference type="GO" id="GO:0003727">
    <property type="term" value="F:single-stranded RNA binding"/>
    <property type="evidence" value="ECO:0007669"/>
    <property type="project" value="InterPro"/>
</dbReference>
<comment type="similarity">
    <text evidence="1 4">Belongs to the HSP15 family.</text>
</comment>
<reference evidence="6 7" key="1">
    <citation type="submission" date="2019-06" db="EMBL/GenBank/DDBJ databases">
        <title>A complete genome sequence for Luteibacter pinisoli MAH-14.</title>
        <authorList>
            <person name="Baltrus D.A."/>
        </authorList>
    </citation>
    <scope>NUCLEOTIDE SEQUENCE [LARGE SCALE GENOMIC DNA]</scope>
    <source>
        <strain evidence="6 7">MAH-14</strain>
    </source>
</reference>
<dbReference type="PROSITE" id="PS50889">
    <property type="entry name" value="S4"/>
    <property type="match status" value="1"/>
</dbReference>
<dbReference type="InterPro" id="IPR025708">
    <property type="entry name" value="HSP15"/>
</dbReference>
<dbReference type="CDD" id="cd00165">
    <property type="entry name" value="S4"/>
    <property type="match status" value="1"/>
</dbReference>
<name>A0A4Y5Z0P5_9GAMM</name>
<dbReference type="Pfam" id="PF01479">
    <property type="entry name" value="S4"/>
    <property type="match status" value="1"/>
</dbReference>
<dbReference type="SMART" id="SM00363">
    <property type="entry name" value="S4"/>
    <property type="match status" value="1"/>
</dbReference>
<dbReference type="InterPro" id="IPR036986">
    <property type="entry name" value="S4_RNA-bd_sf"/>
</dbReference>
<dbReference type="RefSeq" id="WP_139980869.1">
    <property type="nucleotide sequence ID" value="NZ_CP041046.1"/>
</dbReference>
<accession>A0A4Y5Z0P5</accession>
<dbReference type="GO" id="GO:0043023">
    <property type="term" value="F:ribosomal large subunit binding"/>
    <property type="evidence" value="ECO:0007669"/>
    <property type="project" value="InterPro"/>
</dbReference>
<evidence type="ECO:0000256" key="3">
    <source>
        <dbReference type="ARBA" id="ARBA00023125"/>
    </source>
</evidence>
<keyword evidence="7" id="KW-1185">Reference proteome</keyword>
<dbReference type="SUPFAM" id="SSF55174">
    <property type="entry name" value="Alpha-L RNA-binding motif"/>
    <property type="match status" value="1"/>
</dbReference>
<keyword evidence="3 4" id="KW-0238">DNA-binding</keyword>
<evidence type="ECO:0000313" key="6">
    <source>
        <dbReference type="EMBL" id="QDE38900.1"/>
    </source>
</evidence>
<dbReference type="OrthoDB" id="9797176at2"/>
<evidence type="ECO:0000256" key="4">
    <source>
        <dbReference type="PIRNR" id="PIRNR016821"/>
    </source>
</evidence>
<keyword evidence="2 4" id="KW-0694">RNA-binding</keyword>
<dbReference type="PIRSF" id="PIRSF016821">
    <property type="entry name" value="HSP15"/>
    <property type="match status" value="1"/>
</dbReference>
<sequence>MTDATTNTGVRADVWLWAARFFKTRSLAKEAIVGGKVEVNGTTCKPAKTVQAGDELQIRRGEERLVCEVVALAQKRGPAPEAQKLYRETDESIAERARMREDRRLTGGALLRPDARPTKRDRRLIQDLKKTL</sequence>
<dbReference type="EMBL" id="CP041046">
    <property type="protein sequence ID" value="QDE38900.1"/>
    <property type="molecule type" value="Genomic_DNA"/>
</dbReference>
<dbReference type="Proteomes" id="UP000316093">
    <property type="component" value="Chromosome"/>
</dbReference>
<evidence type="ECO:0000256" key="1">
    <source>
        <dbReference type="ARBA" id="ARBA00008396"/>
    </source>
</evidence>
<evidence type="ECO:0000313" key="7">
    <source>
        <dbReference type="Proteomes" id="UP000316093"/>
    </source>
</evidence>
<dbReference type="AlphaFoldDB" id="A0A4Y5Z0P5"/>
<gene>
    <name evidence="6" type="ORF">FIV34_06645</name>
</gene>
<evidence type="ECO:0000256" key="2">
    <source>
        <dbReference type="ARBA" id="ARBA00022884"/>
    </source>
</evidence>
<dbReference type="KEGG" id="lpy:FIV34_06645"/>